<dbReference type="OrthoDB" id="767661at2759"/>
<dbReference type="Pfam" id="PF01535">
    <property type="entry name" value="PPR"/>
    <property type="match status" value="1"/>
</dbReference>
<dbReference type="GO" id="GO:0005634">
    <property type="term" value="C:nucleus"/>
    <property type="evidence" value="ECO:0007669"/>
    <property type="project" value="TreeGrafter"/>
</dbReference>
<evidence type="ECO:0000256" key="1">
    <source>
        <dbReference type="PROSITE-ProRule" id="PRU00708"/>
    </source>
</evidence>
<dbReference type="InterPro" id="IPR002885">
    <property type="entry name" value="PPR_rpt"/>
</dbReference>
<dbReference type="AlphaFoldDB" id="A0A9Q0MRN9"/>
<dbReference type="GO" id="GO:0005739">
    <property type="term" value="C:mitochondrion"/>
    <property type="evidence" value="ECO:0007669"/>
    <property type="project" value="TreeGrafter"/>
</dbReference>
<dbReference type="EMBL" id="WJQU01000004">
    <property type="protein sequence ID" value="KAJ6635744.1"/>
    <property type="molecule type" value="Genomic_DNA"/>
</dbReference>
<accession>A0A9Q0MRN9</accession>
<dbReference type="InterPro" id="IPR011990">
    <property type="entry name" value="TPR-like_helical_dom_sf"/>
</dbReference>
<proteinExistence type="predicted"/>
<sequence length="1058" mass="120456">MCAVTSLWRTYNRGRNALHHFTHRCLRTAQEQSFFMFYSHPCKQNLVRKTNIPYRSKVVISSYRRNHQIETNKWLQDTERSTEKTNVNKNYKLEFLKSHASNNKRVSYTYLQNAVNVMVKKYLPPNNASFLLECCSLLPDTSKQEKSQLIDTIWNEGILKYGKPSKEQIILLLRAYRVIGRDIDDFNEFLAQHDCQGDKEIYEEFLHLTCENAAFSDGIVKALSDIKGRGFVLSENLFNALILGHSRKRNIENCEKVLDTMVFANLKPTSETYMQLVRAYIENGDVTKAKILLSEQGGTFSMGQIYSVIRTAALHDSTDLMVDAIKMLPEDTLFNKNVTPELQNICTELIHVGKFEVAYNIINNVPKIKLNETEGTDTYGVFFIKEMVSHNDNWLDILDVTQRLVDSGRNTRALHCCCEILLRNNSPNALECIRALGQKEPLRPHYFWPLFVHRYNVDGEIGIQDVLQEMKKLKVPVDQDTLTHYVLGKLPITMKNTKNAIQILSDRGIPIATLLTPVLSQLLYQFRIDEALKTITLHKTKVDSDLLLWPLIVNVRNFTKTSTIAMFAQLVHTIDERSKKGYCDLAGQILIGILSRTNNPVDSSIIVTLLEKFHAVGVKIPLTTCDRLLVHVQKELPVDCRKKATTLLRNMLDKTVKSNAAEQTSVGKHQRDMTIDELECHLIELQSKNMNARGVMRRLLQLLVRAGKLERALEVHQLCKTNNVDFSPGMLSSILDLMIRTKNLNEAETTLAQLKKSYPAFSIDEFKVIDLASLMIENDRVKDAKEILEERAKSKVLGGTQSSKNIWALLTNAAAFGARSGSTDHQSEEFLQFLVQLGYCTNHNTLLGPIIREHLLKNQLRNAMTQFENVATKHKKTPMHFELMTKLIEVLNSNADVVDISPIEAKEMLAKIMNIVTSVHGSPNAHVSLVVAFAKAGTEAQLRKVLINPNLELNPEMLVKQCEYLSVSSGEAPIFKLAKCSRGLGRISSWIKEQDLYNLLLDEYTRGNNYTAAMALFERITEDEEFRPSRDFSRKVADLLEKNNLELPSVLEMHLRKS</sequence>
<dbReference type="Proteomes" id="UP001151699">
    <property type="component" value="Chromosome C"/>
</dbReference>
<organism evidence="2 3">
    <name type="scientific">Pseudolycoriella hygida</name>
    <dbReference type="NCBI Taxonomy" id="35572"/>
    <lineage>
        <taxon>Eukaryota</taxon>
        <taxon>Metazoa</taxon>
        <taxon>Ecdysozoa</taxon>
        <taxon>Arthropoda</taxon>
        <taxon>Hexapoda</taxon>
        <taxon>Insecta</taxon>
        <taxon>Pterygota</taxon>
        <taxon>Neoptera</taxon>
        <taxon>Endopterygota</taxon>
        <taxon>Diptera</taxon>
        <taxon>Nematocera</taxon>
        <taxon>Sciaroidea</taxon>
        <taxon>Sciaridae</taxon>
        <taxon>Pseudolycoriella</taxon>
    </lineage>
</organism>
<reference evidence="2" key="1">
    <citation type="submission" date="2022-07" db="EMBL/GenBank/DDBJ databases">
        <authorList>
            <person name="Trinca V."/>
            <person name="Uliana J.V.C."/>
            <person name="Torres T.T."/>
            <person name="Ward R.J."/>
            <person name="Monesi N."/>
        </authorList>
    </citation>
    <scope>NUCLEOTIDE SEQUENCE</scope>
    <source>
        <strain evidence="2">HSMRA1968</strain>
        <tissue evidence="2">Whole embryos</tissue>
    </source>
</reference>
<dbReference type="PROSITE" id="PS51375">
    <property type="entry name" value="PPR"/>
    <property type="match status" value="1"/>
</dbReference>
<dbReference type="GO" id="GO:0003730">
    <property type="term" value="F:mRNA 3'-UTR binding"/>
    <property type="evidence" value="ECO:0007669"/>
    <property type="project" value="TreeGrafter"/>
</dbReference>
<dbReference type="GO" id="GO:0070129">
    <property type="term" value="P:regulation of mitochondrial translation"/>
    <property type="evidence" value="ECO:0007669"/>
    <property type="project" value="TreeGrafter"/>
</dbReference>
<evidence type="ECO:0000313" key="3">
    <source>
        <dbReference type="Proteomes" id="UP001151699"/>
    </source>
</evidence>
<keyword evidence="3" id="KW-1185">Reference proteome</keyword>
<dbReference type="PANTHER" id="PTHR46669">
    <property type="entry name" value="LEUCINE-RICH PPR MOTIF-CONTAINING PROTEIN, MITOCHONDRIAL"/>
    <property type="match status" value="1"/>
</dbReference>
<gene>
    <name evidence="2" type="primary">Lrpprc</name>
    <name evidence="2" type="ORF">Bhyg_14330</name>
</gene>
<evidence type="ECO:0000313" key="2">
    <source>
        <dbReference type="EMBL" id="KAJ6635744.1"/>
    </source>
</evidence>
<dbReference type="PANTHER" id="PTHR46669:SF2">
    <property type="entry name" value="EG:BACN32G11.3 PROTEIN"/>
    <property type="match status" value="1"/>
</dbReference>
<name>A0A9Q0MRN9_9DIPT</name>
<dbReference type="InterPro" id="IPR033490">
    <property type="entry name" value="LRP130"/>
</dbReference>
<comment type="caution">
    <text evidence="2">The sequence shown here is derived from an EMBL/GenBank/DDBJ whole genome shotgun (WGS) entry which is preliminary data.</text>
</comment>
<protein>
    <submittedName>
        <fullName evidence="2">Leucine-rich PPR motif-containing protein, mitochondrial</fullName>
    </submittedName>
</protein>
<dbReference type="Gene3D" id="1.25.40.10">
    <property type="entry name" value="Tetratricopeptide repeat domain"/>
    <property type="match status" value="2"/>
</dbReference>
<feature type="repeat" description="PPR" evidence="1">
    <location>
        <begin position="234"/>
        <end position="268"/>
    </location>
</feature>